<dbReference type="Proteomes" id="UP000053558">
    <property type="component" value="Unassembled WGS sequence"/>
</dbReference>
<feature type="compositionally biased region" description="Low complexity" evidence="1">
    <location>
        <begin position="788"/>
        <end position="801"/>
    </location>
</feature>
<proteinExistence type="predicted"/>
<evidence type="ECO:0000313" key="2">
    <source>
        <dbReference type="EMBL" id="EIW86424.1"/>
    </source>
</evidence>
<feature type="compositionally biased region" description="Basic and acidic residues" evidence="1">
    <location>
        <begin position="981"/>
        <end position="991"/>
    </location>
</feature>
<dbReference type="RefSeq" id="XP_007763244.1">
    <property type="nucleotide sequence ID" value="XM_007765054.1"/>
</dbReference>
<feature type="region of interest" description="Disordered" evidence="1">
    <location>
        <begin position="1"/>
        <end position="227"/>
    </location>
</feature>
<feature type="compositionally biased region" description="Low complexity" evidence="1">
    <location>
        <begin position="746"/>
        <end position="761"/>
    </location>
</feature>
<feature type="region of interest" description="Disordered" evidence="1">
    <location>
        <begin position="1132"/>
        <end position="1159"/>
    </location>
</feature>
<feature type="compositionally biased region" description="Low complexity" evidence="1">
    <location>
        <begin position="1439"/>
        <end position="1457"/>
    </location>
</feature>
<feature type="region of interest" description="Disordered" evidence="1">
    <location>
        <begin position="298"/>
        <end position="683"/>
    </location>
</feature>
<name>A0A5M3N5S1_CONPW</name>
<dbReference type="KEGG" id="cput:CONPUDRAFT_161177"/>
<accession>A0A5M3N5S1</accession>
<feature type="compositionally biased region" description="Polar residues" evidence="1">
    <location>
        <begin position="130"/>
        <end position="155"/>
    </location>
</feature>
<feature type="compositionally biased region" description="Low complexity" evidence="1">
    <location>
        <begin position="437"/>
        <end position="453"/>
    </location>
</feature>
<organism evidence="2 3">
    <name type="scientific">Coniophora puteana (strain RWD-64-598)</name>
    <name type="common">Brown rot fungus</name>
    <dbReference type="NCBI Taxonomy" id="741705"/>
    <lineage>
        <taxon>Eukaryota</taxon>
        <taxon>Fungi</taxon>
        <taxon>Dikarya</taxon>
        <taxon>Basidiomycota</taxon>
        <taxon>Agaricomycotina</taxon>
        <taxon>Agaricomycetes</taxon>
        <taxon>Agaricomycetidae</taxon>
        <taxon>Boletales</taxon>
        <taxon>Coniophorineae</taxon>
        <taxon>Coniophoraceae</taxon>
        <taxon>Coniophora</taxon>
    </lineage>
</organism>
<feature type="compositionally biased region" description="Polar residues" evidence="1">
    <location>
        <begin position="60"/>
        <end position="83"/>
    </location>
</feature>
<feature type="region of interest" description="Disordered" evidence="1">
    <location>
        <begin position="717"/>
        <end position="936"/>
    </location>
</feature>
<feature type="region of interest" description="Disordered" evidence="1">
    <location>
        <begin position="1174"/>
        <end position="1354"/>
    </location>
</feature>
<feature type="compositionally biased region" description="Polar residues" evidence="1">
    <location>
        <begin position="1230"/>
        <end position="1245"/>
    </location>
</feature>
<dbReference type="EMBL" id="JH711573">
    <property type="protein sequence ID" value="EIW86424.1"/>
    <property type="molecule type" value="Genomic_DNA"/>
</dbReference>
<feature type="compositionally biased region" description="Low complexity" evidence="1">
    <location>
        <begin position="29"/>
        <end position="52"/>
    </location>
</feature>
<sequence length="1652" mass="175039">MANIDKPLTEPPGGTNFDALTDTADKALSPPIITTDSSPPAVSSPDPASQSALALAIPSPTGSAEPSRPSSTTGVQTPTSSVSPHPKKFTAVNINKKFLQKNSSSSAPTHAPSSIATVKSGSPVPRPSATPLNLHSRLVTTKLTAAPSLSTTTGPGWSRPSSATPPASSTQSAAPNSTGQPHPPAPGPSTGPAPPQLPHAGKVIQPQRSSVPPKDSSKSAWSSTRPPVAPLSLIATSNDFPTAAEVAQGALKPKVIEVKQSEEPSSSKRVTMQEADAFRGVHLDPNAHHWDEMEEDDDNFLDEPINFGDGRHYEVSAPSPPDVYSAPTPGGYTSAPTPNIISAPTPNYASPPTPPHPFARTRTPDYPSARPRTPDHPGGHDWLDQRRRLNAGHPADSGLPHSAVNKEDRFADDYDRSWPRSKPSMSSLDTRSGGAPLSGSSHTSSQPSHSPSESSRHLFNERSNRLEPYSGQAPPPQRFNHGAGAHPPRLSSRPDDVEVSSDVHAGRDGQPHSARPVQLLQKSGGLPPRPPGPGHVPNRSSERAGPSSPVLSTGPPRGRERPAHLPSMQTGSSGSAVLSPISPGGKGRQLPPHLSQRPESPTRRRPSSTLESPPTSIRGAAASPVSSQTLEAPQLLSPAVDIEDVHKTAMHSAAERARQRRQIEEEERQKAQERAKRKAAEMEEKMKRLEADKALSVPVTEQKTSAEADAVNLIEEAVASADPRSDQQPILMKPSLSQRPTERQPSLRSISPSPSAAAAPSTAVETWRRGPPRVISPASQTPPPAPALPSQQQSLPKSPVPVKSVLHGAEPPPKLTGDGLEEVDFSDLGKFVSGEPPASAGLPPKPVAAAEAAKSNRPVASDFFESPPRTETNPWRRPPSEFARRRPSTSLSNSDRPSGEVDGPVPGTPSKPYLKEADLLATQRHPLPPVPVSPTLSMGSKAAAYREAPMSALDDVMSRIKGALDGMHAENTPVPTTAVKETPRTPEETRPPKPSPPPQAPLPLSLPPKPIAVREPRWLPPALRPRQPPGPRTTEVFDVTVSEPPRSPKPAWNAFTVNLPEVPELSFMPRKQIHLYKNASDFTRWDTLSWDPPVSGMSKRDLSVNGVLFKRPQPIRGKIRYRVSLPRFFPRQAASNSSTPRNVPATVGTPANAGIFGRPRITDDLTSWRKVAVSSEDKEDYVEAPSTPDVAPTSLAESASAKGDPASTPSRSKPKMPVGHSVGFYRDPESQGSEKTQTVNFTVSSELEEPTAIITVTPAPETSDLAALPESMAEDATELPREASKPLSNGAASDMDSPRAAGSSLVGSKSSDDSGAALVTPPSGQYGTPWKSPLSLPGKDSPARGPDPEHLKAVWSQTTDKALLPSVNSLKGIADDLTALPFTLQDVKSEDGGTPPPTSSAAQPRLSLSDVTRAFQQAPLPPSASSHRSAPRSPPSQPAPISRPNNFYNHNHNHNMPPSNPSMRPPYPPYSSQSLAHSPSPTFLYPPPGPNQGPPRMATNGHSPMYGQPLWVSVPSGPQNPNGGMRPMHSPYPAQLMYPSPNGVPMYGPPPSGHNGPNAAHPNGTSQPRRDGMPMISPVLPHAAPHAPAMYANSPVMMHAVPSGPQAFMSPVLSSGMPGRPDGAPSVQSQHPGPQNSHVGGYNAQMYSRPSW</sequence>
<dbReference type="OrthoDB" id="2504896at2759"/>
<comment type="caution">
    <text evidence="2">The sequence shown here is derived from an EMBL/GenBank/DDBJ whole genome shotgun (WGS) entry which is preliminary data.</text>
</comment>
<feature type="compositionally biased region" description="Basic and acidic residues" evidence="1">
    <location>
        <begin position="643"/>
        <end position="683"/>
    </location>
</feature>
<gene>
    <name evidence="2" type="ORF">CONPUDRAFT_161177</name>
</gene>
<dbReference type="OMA" id="HLNPNAH"/>
<feature type="region of interest" description="Disordered" evidence="1">
    <location>
        <begin position="966"/>
        <end position="1035"/>
    </location>
</feature>
<feature type="compositionally biased region" description="Low complexity" evidence="1">
    <location>
        <begin position="607"/>
        <end position="616"/>
    </location>
</feature>
<evidence type="ECO:0000256" key="1">
    <source>
        <dbReference type="SAM" id="MobiDB-lite"/>
    </source>
</evidence>
<keyword evidence="3" id="KW-1185">Reference proteome</keyword>
<protein>
    <submittedName>
        <fullName evidence="2">Uncharacterized protein</fullName>
    </submittedName>
</protein>
<feature type="region of interest" description="Disordered" evidence="1">
    <location>
        <begin position="1547"/>
        <end position="1570"/>
    </location>
</feature>
<reference evidence="3" key="1">
    <citation type="journal article" date="2012" name="Science">
        <title>The Paleozoic origin of enzymatic lignin decomposition reconstructed from 31 fungal genomes.</title>
        <authorList>
            <person name="Floudas D."/>
            <person name="Binder M."/>
            <person name="Riley R."/>
            <person name="Barry K."/>
            <person name="Blanchette R.A."/>
            <person name="Henrissat B."/>
            <person name="Martinez A.T."/>
            <person name="Otillar R."/>
            <person name="Spatafora J.W."/>
            <person name="Yadav J.S."/>
            <person name="Aerts A."/>
            <person name="Benoit I."/>
            <person name="Boyd A."/>
            <person name="Carlson A."/>
            <person name="Copeland A."/>
            <person name="Coutinho P.M."/>
            <person name="de Vries R.P."/>
            <person name="Ferreira P."/>
            <person name="Findley K."/>
            <person name="Foster B."/>
            <person name="Gaskell J."/>
            <person name="Glotzer D."/>
            <person name="Gorecki P."/>
            <person name="Heitman J."/>
            <person name="Hesse C."/>
            <person name="Hori C."/>
            <person name="Igarashi K."/>
            <person name="Jurgens J.A."/>
            <person name="Kallen N."/>
            <person name="Kersten P."/>
            <person name="Kohler A."/>
            <person name="Kuees U."/>
            <person name="Kumar T.K.A."/>
            <person name="Kuo A."/>
            <person name="LaButti K."/>
            <person name="Larrondo L.F."/>
            <person name="Lindquist E."/>
            <person name="Ling A."/>
            <person name="Lombard V."/>
            <person name="Lucas S."/>
            <person name="Lundell T."/>
            <person name="Martin R."/>
            <person name="McLaughlin D.J."/>
            <person name="Morgenstern I."/>
            <person name="Morin E."/>
            <person name="Murat C."/>
            <person name="Nagy L.G."/>
            <person name="Nolan M."/>
            <person name="Ohm R.A."/>
            <person name="Patyshakuliyeva A."/>
            <person name="Rokas A."/>
            <person name="Ruiz-Duenas F.J."/>
            <person name="Sabat G."/>
            <person name="Salamov A."/>
            <person name="Samejima M."/>
            <person name="Schmutz J."/>
            <person name="Slot J.C."/>
            <person name="St John F."/>
            <person name="Stenlid J."/>
            <person name="Sun H."/>
            <person name="Sun S."/>
            <person name="Syed K."/>
            <person name="Tsang A."/>
            <person name="Wiebenga A."/>
            <person name="Young D."/>
            <person name="Pisabarro A."/>
            <person name="Eastwood D.C."/>
            <person name="Martin F."/>
            <person name="Cullen D."/>
            <person name="Grigoriev I.V."/>
            <person name="Hibbett D.S."/>
        </authorList>
    </citation>
    <scope>NUCLEOTIDE SEQUENCE [LARGE SCALE GENOMIC DNA]</scope>
    <source>
        <strain evidence="3">RWD-64-598 SS2</strain>
    </source>
</reference>
<feature type="compositionally biased region" description="Polar residues" evidence="1">
    <location>
        <begin position="1626"/>
        <end position="1638"/>
    </location>
</feature>
<feature type="compositionally biased region" description="Low complexity" evidence="1">
    <location>
        <begin position="1302"/>
        <end position="1315"/>
    </location>
</feature>
<feature type="compositionally biased region" description="Low complexity" evidence="1">
    <location>
        <begin position="158"/>
        <end position="180"/>
    </location>
</feature>
<feature type="compositionally biased region" description="Basic and acidic residues" evidence="1">
    <location>
        <begin position="454"/>
        <end position="465"/>
    </location>
</feature>
<feature type="region of interest" description="Disordered" evidence="1">
    <location>
        <begin position="1614"/>
        <end position="1652"/>
    </location>
</feature>
<dbReference type="GeneID" id="19204490"/>
<feature type="compositionally biased region" description="Pro residues" evidence="1">
    <location>
        <begin position="992"/>
        <end position="1010"/>
    </location>
</feature>
<feature type="compositionally biased region" description="Low complexity" evidence="1">
    <location>
        <begin position="103"/>
        <end position="117"/>
    </location>
</feature>
<feature type="compositionally biased region" description="Pro residues" evidence="1">
    <location>
        <begin position="1484"/>
        <end position="1493"/>
    </location>
</feature>
<evidence type="ECO:0000313" key="3">
    <source>
        <dbReference type="Proteomes" id="UP000053558"/>
    </source>
</evidence>
<feature type="region of interest" description="Disordered" evidence="1">
    <location>
        <begin position="1386"/>
        <end position="1494"/>
    </location>
</feature>
<feature type="compositionally biased region" description="Pro residues" evidence="1">
    <location>
        <begin position="1018"/>
        <end position="1031"/>
    </location>
</feature>
<feature type="compositionally biased region" description="Basic and acidic residues" evidence="1">
    <location>
        <begin position="372"/>
        <end position="387"/>
    </location>
</feature>
<feature type="compositionally biased region" description="Pro residues" evidence="1">
    <location>
        <begin position="1458"/>
        <end position="1469"/>
    </location>
</feature>
<feature type="compositionally biased region" description="Polar residues" evidence="1">
    <location>
        <begin position="567"/>
        <end position="576"/>
    </location>
</feature>
<feature type="compositionally biased region" description="Pro residues" evidence="1">
    <location>
        <begin position="181"/>
        <end position="197"/>
    </location>
</feature>
<feature type="compositionally biased region" description="Basic and acidic residues" evidence="1">
    <location>
        <begin position="404"/>
        <end position="418"/>
    </location>
</feature>